<feature type="transmembrane region" description="Helical" evidence="1">
    <location>
        <begin position="236"/>
        <end position="257"/>
    </location>
</feature>
<dbReference type="AlphaFoldDB" id="U5EJ28"/>
<protein>
    <recommendedName>
        <fullName evidence="4">Tat (Twin-arginine translocation) pathway signal sequence</fullName>
    </recommendedName>
</protein>
<dbReference type="Proteomes" id="UP000017048">
    <property type="component" value="Unassembled WGS sequence"/>
</dbReference>
<comment type="caution">
    <text evidence="2">The sequence shown here is derived from an EMBL/GenBank/DDBJ whole genome shotgun (WGS) entry which is preliminary data.</text>
</comment>
<feature type="transmembrane region" description="Helical" evidence="1">
    <location>
        <begin position="118"/>
        <end position="143"/>
    </location>
</feature>
<dbReference type="RefSeq" id="WP_022567216.1">
    <property type="nucleotide sequence ID" value="NZ_BAFO02000034.1"/>
</dbReference>
<dbReference type="eggNOG" id="ENOG5032S22">
    <property type="taxonomic scope" value="Bacteria"/>
</dbReference>
<keyword evidence="1" id="KW-0812">Transmembrane</keyword>
<name>U5EJ28_NOCAS</name>
<feature type="transmembrane region" description="Helical" evidence="1">
    <location>
        <begin position="198"/>
        <end position="224"/>
    </location>
</feature>
<organism evidence="2 3">
    <name type="scientific">Nocardia asteroides NBRC 15531</name>
    <dbReference type="NCBI Taxonomy" id="1110697"/>
    <lineage>
        <taxon>Bacteria</taxon>
        <taxon>Bacillati</taxon>
        <taxon>Actinomycetota</taxon>
        <taxon>Actinomycetes</taxon>
        <taxon>Mycobacteriales</taxon>
        <taxon>Nocardiaceae</taxon>
        <taxon>Nocardia</taxon>
    </lineage>
</organism>
<gene>
    <name evidence="2" type="ORF">NCAST_34_04100</name>
</gene>
<keyword evidence="3" id="KW-1185">Reference proteome</keyword>
<dbReference type="EMBL" id="BAFO02000034">
    <property type="protein sequence ID" value="GAD87280.1"/>
    <property type="molecule type" value="Genomic_DNA"/>
</dbReference>
<feature type="transmembrane region" description="Helical" evidence="1">
    <location>
        <begin position="81"/>
        <end position="106"/>
    </location>
</feature>
<evidence type="ECO:0008006" key="4">
    <source>
        <dbReference type="Google" id="ProtNLM"/>
    </source>
</evidence>
<reference evidence="2 3" key="1">
    <citation type="journal article" date="2014" name="BMC Genomics">
        <title>Genome based analysis of type-I polyketide synthase and nonribosomal peptide synthetase gene clusters in seven strains of five representative Nocardia species.</title>
        <authorList>
            <person name="Komaki H."/>
            <person name="Ichikawa N."/>
            <person name="Hosoyama A."/>
            <person name="Takahashi-Nakaguchi A."/>
            <person name="Matsuzawa T."/>
            <person name="Suzuki K."/>
            <person name="Fujita N."/>
            <person name="Gonoi T."/>
        </authorList>
    </citation>
    <scope>NUCLEOTIDE SEQUENCE [LARGE SCALE GENOMIC DNA]</scope>
    <source>
        <strain evidence="2 3">NBRC 15531</strain>
    </source>
</reference>
<evidence type="ECO:0000313" key="3">
    <source>
        <dbReference type="Proteomes" id="UP000017048"/>
    </source>
</evidence>
<dbReference type="GeneID" id="91515989"/>
<sequence>MNSESVDGFGRWRTPLLGGAAGLLVVAFVLAPGPVAAKAVGVGIGGAGELRAALQEAFVGYWGTGVREFSPALADVVDYWFWYHVAKAVVAVGLLVVLALLGAVVWRSFRQAAGRSRGFRIALGFAGSSTLGAGLVALVAVMVNVQGAVAPYSSVLPMVMEGAVGEELSVVLGQVDRELGSAQGWSPAVEVMVEDFSLYHLAMVVIAGLVALGSLGAGVALWRARAGFAERRLRRVVTGSAVVAVGLGVLFGVVAAANATTVADPAPALHAVFDGGW</sequence>
<proteinExistence type="predicted"/>
<evidence type="ECO:0000313" key="2">
    <source>
        <dbReference type="EMBL" id="GAD87280.1"/>
    </source>
</evidence>
<keyword evidence="1" id="KW-0472">Membrane</keyword>
<evidence type="ECO:0000256" key="1">
    <source>
        <dbReference type="SAM" id="Phobius"/>
    </source>
</evidence>
<keyword evidence="1" id="KW-1133">Transmembrane helix</keyword>
<accession>U5EJ28</accession>
<dbReference type="OrthoDB" id="3824322at2"/>